<dbReference type="PANTHER" id="PTHR46797:SF23">
    <property type="entry name" value="HTH-TYPE TRANSCRIPTIONAL REGULATOR SUTR"/>
    <property type="match status" value="1"/>
</dbReference>
<dbReference type="PANTHER" id="PTHR46797">
    <property type="entry name" value="HTH-TYPE TRANSCRIPTIONAL REGULATOR"/>
    <property type="match status" value="1"/>
</dbReference>
<keyword evidence="1" id="KW-0805">Transcription regulation</keyword>
<dbReference type="SMART" id="SM00530">
    <property type="entry name" value="HTH_XRE"/>
    <property type="match status" value="1"/>
</dbReference>
<keyword evidence="6" id="KW-1185">Reference proteome</keyword>
<organism evidence="5 6">
    <name type="scientific">Desulfotruncus arcticus DSM 17038</name>
    <dbReference type="NCBI Taxonomy" id="1121424"/>
    <lineage>
        <taxon>Bacteria</taxon>
        <taxon>Bacillati</taxon>
        <taxon>Bacillota</taxon>
        <taxon>Clostridia</taxon>
        <taxon>Eubacteriales</taxon>
        <taxon>Desulfallaceae</taxon>
        <taxon>Desulfotruncus</taxon>
    </lineage>
</organism>
<evidence type="ECO:0000256" key="2">
    <source>
        <dbReference type="ARBA" id="ARBA00023125"/>
    </source>
</evidence>
<gene>
    <name evidence="5" type="ORF">SAMN05660649_04056</name>
</gene>
<proteinExistence type="predicted"/>
<dbReference type="AlphaFoldDB" id="A0A1I2XQF4"/>
<dbReference type="InterPro" id="IPR001387">
    <property type="entry name" value="Cro/C1-type_HTH"/>
</dbReference>
<keyword evidence="2" id="KW-0238">DNA-binding</keyword>
<reference evidence="6" key="1">
    <citation type="submission" date="2016-10" db="EMBL/GenBank/DDBJ databases">
        <authorList>
            <person name="Varghese N."/>
            <person name="Submissions S."/>
        </authorList>
    </citation>
    <scope>NUCLEOTIDE SEQUENCE [LARGE SCALE GENOMIC DNA]</scope>
    <source>
        <strain evidence="6">DSM 17038</strain>
    </source>
</reference>
<dbReference type="GO" id="GO:0005829">
    <property type="term" value="C:cytosol"/>
    <property type="evidence" value="ECO:0007669"/>
    <property type="project" value="TreeGrafter"/>
</dbReference>
<dbReference type="InterPro" id="IPR010982">
    <property type="entry name" value="Lambda_DNA-bd_dom_sf"/>
</dbReference>
<dbReference type="PROSITE" id="PS50943">
    <property type="entry name" value="HTH_CROC1"/>
    <property type="match status" value="1"/>
</dbReference>
<name>A0A1I2XQF4_9FIRM</name>
<sequence length="109" mass="12565">MNYRLLGEKIKKERLNRGLTQEELAEKANLSVSFMGQIERGERKLSVDTLAKIGNSLGISFDYLLQNGQRLRHDAAIDELVYTLKGRTQKEIRMIIDVARTIFKHCQKT</sequence>
<dbReference type="RefSeq" id="WP_092473776.1">
    <property type="nucleotide sequence ID" value="NZ_FOOX01000018.1"/>
</dbReference>
<evidence type="ECO:0000259" key="4">
    <source>
        <dbReference type="PROSITE" id="PS50943"/>
    </source>
</evidence>
<dbReference type="InterPro" id="IPR050807">
    <property type="entry name" value="TransReg_Diox_bact_type"/>
</dbReference>
<dbReference type="STRING" id="341036.SAMN05660649_04056"/>
<evidence type="ECO:0000256" key="1">
    <source>
        <dbReference type="ARBA" id="ARBA00023015"/>
    </source>
</evidence>
<dbReference type="SUPFAM" id="SSF47413">
    <property type="entry name" value="lambda repressor-like DNA-binding domains"/>
    <property type="match status" value="1"/>
</dbReference>
<dbReference type="Proteomes" id="UP000199337">
    <property type="component" value="Unassembled WGS sequence"/>
</dbReference>
<dbReference type="CDD" id="cd00093">
    <property type="entry name" value="HTH_XRE"/>
    <property type="match status" value="1"/>
</dbReference>
<dbReference type="EMBL" id="FOOX01000018">
    <property type="protein sequence ID" value="SFH14936.1"/>
    <property type="molecule type" value="Genomic_DNA"/>
</dbReference>
<dbReference type="GO" id="GO:0003677">
    <property type="term" value="F:DNA binding"/>
    <property type="evidence" value="ECO:0007669"/>
    <property type="project" value="UniProtKB-KW"/>
</dbReference>
<dbReference type="OrthoDB" id="371153at2"/>
<dbReference type="GO" id="GO:0003700">
    <property type="term" value="F:DNA-binding transcription factor activity"/>
    <property type="evidence" value="ECO:0007669"/>
    <property type="project" value="TreeGrafter"/>
</dbReference>
<evidence type="ECO:0000256" key="3">
    <source>
        <dbReference type="ARBA" id="ARBA00023163"/>
    </source>
</evidence>
<protein>
    <submittedName>
        <fullName evidence="5">Helix-turn-helix domain-containing protein</fullName>
    </submittedName>
</protein>
<accession>A0A1I2XQF4</accession>
<evidence type="ECO:0000313" key="5">
    <source>
        <dbReference type="EMBL" id="SFH14936.1"/>
    </source>
</evidence>
<dbReference type="Pfam" id="PF01381">
    <property type="entry name" value="HTH_3"/>
    <property type="match status" value="1"/>
</dbReference>
<keyword evidence="3" id="KW-0804">Transcription</keyword>
<evidence type="ECO:0000313" key="6">
    <source>
        <dbReference type="Proteomes" id="UP000199337"/>
    </source>
</evidence>
<dbReference type="Gene3D" id="1.10.260.40">
    <property type="entry name" value="lambda repressor-like DNA-binding domains"/>
    <property type="match status" value="1"/>
</dbReference>
<feature type="domain" description="HTH cro/C1-type" evidence="4">
    <location>
        <begin position="10"/>
        <end position="64"/>
    </location>
</feature>